<feature type="transmembrane region" description="Helical" evidence="1">
    <location>
        <begin position="561"/>
        <end position="580"/>
    </location>
</feature>
<feature type="transmembrane region" description="Helical" evidence="1">
    <location>
        <begin position="373"/>
        <end position="390"/>
    </location>
</feature>
<feature type="transmembrane region" description="Helical" evidence="1">
    <location>
        <begin position="466"/>
        <end position="487"/>
    </location>
</feature>
<feature type="transmembrane region" description="Helical" evidence="1">
    <location>
        <begin position="63"/>
        <end position="86"/>
    </location>
</feature>
<reference evidence="2 3" key="1">
    <citation type="submission" date="2019-08" db="EMBL/GenBank/DDBJ databases">
        <title>Deep-cultivation of Planctomycetes and their phenomic and genomic characterization uncovers novel biology.</title>
        <authorList>
            <person name="Wiegand S."/>
            <person name="Jogler M."/>
            <person name="Boedeker C."/>
            <person name="Pinto D."/>
            <person name="Vollmers J."/>
            <person name="Rivas-Marin E."/>
            <person name="Kohn T."/>
            <person name="Peeters S.H."/>
            <person name="Heuer A."/>
            <person name="Rast P."/>
            <person name="Oberbeckmann S."/>
            <person name="Bunk B."/>
            <person name="Jeske O."/>
            <person name="Meyerdierks A."/>
            <person name="Storesund J.E."/>
            <person name="Kallscheuer N."/>
            <person name="Luecker S."/>
            <person name="Lage O.M."/>
            <person name="Pohl T."/>
            <person name="Merkel B.J."/>
            <person name="Hornburger P."/>
            <person name="Mueller R.-W."/>
            <person name="Bruemmer F."/>
            <person name="Labrenz M."/>
            <person name="Spormann A.M."/>
            <person name="Op den Camp H."/>
            <person name="Overmann J."/>
            <person name="Amann R."/>
            <person name="Jetten M.S.M."/>
            <person name="Mascher T."/>
            <person name="Medema M.H."/>
            <person name="Devos D.P."/>
            <person name="Kaster A.-K."/>
            <person name="Ovreas L."/>
            <person name="Rohde M."/>
            <person name="Galperin M.Y."/>
            <person name="Jogler C."/>
        </authorList>
    </citation>
    <scope>NUCLEOTIDE SEQUENCE [LARGE SCALE GENOMIC DNA]</scope>
    <source>
        <strain evidence="2 3">FC18</strain>
    </source>
</reference>
<protein>
    <submittedName>
        <fullName evidence="2">ABC-2 family transporter protein</fullName>
    </submittedName>
</protein>
<dbReference type="PANTHER" id="PTHR43471">
    <property type="entry name" value="ABC TRANSPORTER PERMEASE"/>
    <property type="match status" value="1"/>
</dbReference>
<feature type="transmembrane region" description="Helical" evidence="1">
    <location>
        <begin position="136"/>
        <end position="155"/>
    </location>
</feature>
<dbReference type="KEGG" id="mff:MFFC18_40730"/>
<dbReference type="RefSeq" id="WP_084416961.1">
    <property type="nucleotide sequence ID" value="NZ_CP042912.1"/>
</dbReference>
<dbReference type="PANTHER" id="PTHR43471:SF10">
    <property type="entry name" value="SLL1107 PROTEIN"/>
    <property type="match status" value="1"/>
</dbReference>
<sequence length="586" mass="64957">MIENSLPLILAQDIRVTYWLTPVWILSAGITLGFLLVLLSYLKISILQRIPGINSVASKRGSFIVGGIVLTLVYLGCYAAFLYWVQAFTFDLNRDLQPMLYMLPVCALFGFGAWTLVAKKFAGEFSSQFNEGLLKWLNRICIAFTIFFVIGFPLAKFNGFGVIEPVEEPVELMKSLARLPFATSVTDSMTIEPSERNHAGDQFPVNFHGRELKGIRINSTEPIEVAAEPIRGDLLYILRVDPSEELRSYSPRSDGQGMFKHETYNEIYINNLGDEPAQVTVTIGTGPFYSEVIVIPIVAAIVLLTYLLPLMLASALPKISAIALSTFKTEVSQPLFLLVILVGAAFIVTAIYIPYNTFGEDIKMYKDSGLNLLRVMAIFTAVWAASKSVAEEIEGRTALTVLSKPVSRRQFILGKFSGISMSVALLFLLLGLWFMIWVAYKPVYDGQEAANKLRDWAQPFTESFNIAPGLFLCFLEIVIFVAISVAISTRMGILANFLICASIYVLGHLTPMIVQSSVAQFEPVVVFGQLVSTVFPVLDHFDIQAAISRNTSVPLAYLAEMLVYTGLYSTVAMLLSLVFFEDRDLA</sequence>
<feature type="transmembrane region" description="Helical" evidence="1">
    <location>
        <begin position="494"/>
        <end position="514"/>
    </location>
</feature>
<keyword evidence="1" id="KW-1133">Transmembrane helix</keyword>
<keyword evidence="1" id="KW-0472">Membrane</keyword>
<name>A0A5B9PBQ9_9BACT</name>
<feature type="transmembrane region" description="Helical" evidence="1">
    <location>
        <begin position="23"/>
        <end position="42"/>
    </location>
</feature>
<dbReference type="Pfam" id="PF12679">
    <property type="entry name" value="ABC2_membrane_2"/>
    <property type="match status" value="1"/>
</dbReference>
<organism evidence="2 3">
    <name type="scientific">Mariniblastus fucicola</name>
    <dbReference type="NCBI Taxonomy" id="980251"/>
    <lineage>
        <taxon>Bacteria</taxon>
        <taxon>Pseudomonadati</taxon>
        <taxon>Planctomycetota</taxon>
        <taxon>Planctomycetia</taxon>
        <taxon>Pirellulales</taxon>
        <taxon>Pirellulaceae</taxon>
        <taxon>Mariniblastus</taxon>
    </lineage>
</organism>
<evidence type="ECO:0000313" key="2">
    <source>
        <dbReference type="EMBL" id="QEG24157.1"/>
    </source>
</evidence>
<evidence type="ECO:0000256" key="1">
    <source>
        <dbReference type="SAM" id="Phobius"/>
    </source>
</evidence>
<proteinExistence type="predicted"/>
<dbReference type="AlphaFoldDB" id="A0A5B9PBQ9"/>
<feature type="transmembrane region" description="Helical" evidence="1">
    <location>
        <begin position="98"/>
        <end position="116"/>
    </location>
</feature>
<feature type="transmembrane region" description="Helical" evidence="1">
    <location>
        <begin position="411"/>
        <end position="436"/>
    </location>
</feature>
<evidence type="ECO:0000313" key="3">
    <source>
        <dbReference type="Proteomes" id="UP000322214"/>
    </source>
</evidence>
<keyword evidence="1" id="KW-0812">Transmembrane</keyword>
<feature type="transmembrane region" description="Helical" evidence="1">
    <location>
        <begin position="334"/>
        <end position="353"/>
    </location>
</feature>
<dbReference type="EMBL" id="CP042912">
    <property type="protein sequence ID" value="QEG24157.1"/>
    <property type="molecule type" value="Genomic_DNA"/>
</dbReference>
<gene>
    <name evidence="2" type="ORF">MFFC18_40730</name>
</gene>
<dbReference type="STRING" id="980251.GCA_001642875_00649"/>
<keyword evidence="3" id="KW-1185">Reference proteome</keyword>
<accession>A0A5B9PBQ9</accession>
<dbReference type="Proteomes" id="UP000322214">
    <property type="component" value="Chromosome"/>
</dbReference>
<feature type="transmembrane region" description="Helical" evidence="1">
    <location>
        <begin position="293"/>
        <end position="313"/>
    </location>
</feature>